<dbReference type="AlphaFoldDB" id="A0AAV1ARC0"/>
<keyword evidence="3" id="KW-1185">Reference proteome</keyword>
<accession>A0AAV1ARC0</accession>
<dbReference type="Proteomes" id="UP001157006">
    <property type="component" value="Chromosome 5"/>
</dbReference>
<name>A0AAV1ARC0_VICFA</name>
<feature type="region of interest" description="Disordered" evidence="1">
    <location>
        <begin position="46"/>
        <end position="67"/>
    </location>
</feature>
<evidence type="ECO:0000313" key="3">
    <source>
        <dbReference type="Proteomes" id="UP001157006"/>
    </source>
</evidence>
<dbReference type="EMBL" id="OX451740">
    <property type="protein sequence ID" value="CAI8613000.1"/>
    <property type="molecule type" value="Genomic_DNA"/>
</dbReference>
<reference evidence="2 3" key="1">
    <citation type="submission" date="2023-01" db="EMBL/GenBank/DDBJ databases">
        <authorList>
            <person name="Kreplak J."/>
        </authorList>
    </citation>
    <scope>NUCLEOTIDE SEQUENCE [LARGE SCALE GENOMIC DNA]</scope>
</reference>
<evidence type="ECO:0000256" key="1">
    <source>
        <dbReference type="SAM" id="MobiDB-lite"/>
    </source>
</evidence>
<protein>
    <submittedName>
        <fullName evidence="2">Uncharacterized protein</fullName>
    </submittedName>
</protein>
<feature type="region of interest" description="Disordered" evidence="1">
    <location>
        <begin position="1"/>
        <end position="32"/>
    </location>
</feature>
<feature type="compositionally biased region" description="Basic and acidic residues" evidence="1">
    <location>
        <begin position="52"/>
        <end position="66"/>
    </location>
</feature>
<sequence>MFETLSVTPPVPPPEPPKGDRDKGMRSNHKNQNVVNILYRNIVSSEDNATMQDRENEVHNSDHDESWDNELEGILDGIKVKDSNIGGYDCPQMILSKYEEKRIHRSWRRGVIVKLSGRRIWYKASETRLKQMWVRK</sequence>
<proteinExistence type="predicted"/>
<evidence type="ECO:0000313" key="2">
    <source>
        <dbReference type="EMBL" id="CAI8613000.1"/>
    </source>
</evidence>
<gene>
    <name evidence="2" type="ORF">VFH_V060880</name>
</gene>
<organism evidence="2 3">
    <name type="scientific">Vicia faba</name>
    <name type="common">Broad bean</name>
    <name type="synonym">Faba vulgaris</name>
    <dbReference type="NCBI Taxonomy" id="3906"/>
    <lineage>
        <taxon>Eukaryota</taxon>
        <taxon>Viridiplantae</taxon>
        <taxon>Streptophyta</taxon>
        <taxon>Embryophyta</taxon>
        <taxon>Tracheophyta</taxon>
        <taxon>Spermatophyta</taxon>
        <taxon>Magnoliopsida</taxon>
        <taxon>eudicotyledons</taxon>
        <taxon>Gunneridae</taxon>
        <taxon>Pentapetalae</taxon>
        <taxon>rosids</taxon>
        <taxon>fabids</taxon>
        <taxon>Fabales</taxon>
        <taxon>Fabaceae</taxon>
        <taxon>Papilionoideae</taxon>
        <taxon>50 kb inversion clade</taxon>
        <taxon>NPAAA clade</taxon>
        <taxon>Hologalegina</taxon>
        <taxon>IRL clade</taxon>
        <taxon>Fabeae</taxon>
        <taxon>Vicia</taxon>
    </lineage>
</organism>